<keyword evidence="10" id="KW-1185">Reference proteome</keyword>
<keyword evidence="2" id="KW-0813">Transport</keyword>
<dbReference type="AlphaFoldDB" id="A0A7U7PQI1"/>
<evidence type="ECO:0000256" key="7">
    <source>
        <dbReference type="ARBA" id="ARBA00022970"/>
    </source>
</evidence>
<evidence type="ECO:0000313" key="9">
    <source>
        <dbReference type="EMBL" id="CEJ16519.1"/>
    </source>
</evidence>
<evidence type="ECO:0000256" key="6">
    <source>
        <dbReference type="ARBA" id="ARBA00022840"/>
    </source>
</evidence>
<keyword evidence="7" id="KW-0029">Amino-acid transport</keyword>
<reference evidence="9" key="1">
    <citation type="submission" date="2014-11" db="EMBL/GenBank/DDBJ databases">
        <authorList>
            <person name="Genoscope - CEA"/>
        </authorList>
    </citation>
    <scope>NUCLEOTIDE SEQUENCE</scope>
    <source>
        <strain evidence="9">IPO1609</strain>
    </source>
</reference>
<dbReference type="RefSeq" id="WP_003265946.1">
    <property type="nucleotide sequence ID" value="NZ_LN651281.1"/>
</dbReference>
<evidence type="ECO:0000313" key="10">
    <source>
        <dbReference type="Proteomes" id="UP000053470"/>
    </source>
</evidence>
<keyword evidence="5" id="KW-0547">Nucleotide-binding</keyword>
<dbReference type="PROSITE" id="PS00211">
    <property type="entry name" value="ABC_TRANSPORTER_1"/>
    <property type="match status" value="1"/>
</dbReference>
<protein>
    <submittedName>
        <fullName evidence="9">Amino-acid atp-binding protein</fullName>
    </submittedName>
</protein>
<accession>A0A7U7PQI1</accession>
<dbReference type="SMART" id="SM00382">
    <property type="entry name" value="AAA"/>
    <property type="match status" value="1"/>
</dbReference>
<dbReference type="Proteomes" id="UP000053470">
    <property type="component" value="Unassembled WGS sequence"/>
</dbReference>
<dbReference type="Pfam" id="PF00005">
    <property type="entry name" value="ABC_tran"/>
    <property type="match status" value="1"/>
</dbReference>
<dbReference type="GO" id="GO:0016887">
    <property type="term" value="F:ATP hydrolysis activity"/>
    <property type="evidence" value="ECO:0007669"/>
    <property type="project" value="InterPro"/>
</dbReference>
<evidence type="ECO:0000259" key="8">
    <source>
        <dbReference type="PROSITE" id="PS50893"/>
    </source>
</evidence>
<keyword evidence="6 9" id="KW-0067">ATP-binding</keyword>
<dbReference type="InterPro" id="IPR027417">
    <property type="entry name" value="P-loop_NTPase"/>
</dbReference>
<name>A0A7U7PQI1_RALSL</name>
<dbReference type="InterPro" id="IPR017871">
    <property type="entry name" value="ABC_transporter-like_CS"/>
</dbReference>
<organism evidence="9 10">
    <name type="scientific">Ralstonia solanacearum IPO1609</name>
    <dbReference type="NCBI Taxonomy" id="564066"/>
    <lineage>
        <taxon>Bacteria</taxon>
        <taxon>Pseudomonadati</taxon>
        <taxon>Pseudomonadota</taxon>
        <taxon>Betaproteobacteria</taxon>
        <taxon>Burkholderiales</taxon>
        <taxon>Burkholderiaceae</taxon>
        <taxon>Ralstonia</taxon>
        <taxon>Ralstonia solanacearum species complex</taxon>
    </lineage>
</organism>
<dbReference type="PROSITE" id="PS50893">
    <property type="entry name" value="ABC_TRANSPORTER_2"/>
    <property type="match status" value="1"/>
</dbReference>
<dbReference type="InterPro" id="IPR052156">
    <property type="entry name" value="BCAA_Transport_ATP-bd_LivF"/>
</dbReference>
<dbReference type="SUPFAM" id="SSF52540">
    <property type="entry name" value="P-loop containing nucleoside triphosphate hydrolases"/>
    <property type="match status" value="1"/>
</dbReference>
<dbReference type="InterPro" id="IPR003593">
    <property type="entry name" value="AAA+_ATPase"/>
</dbReference>
<dbReference type="GO" id="GO:0015807">
    <property type="term" value="P:L-amino acid transport"/>
    <property type="evidence" value="ECO:0007669"/>
    <property type="project" value="TreeGrafter"/>
</dbReference>
<dbReference type="Gene3D" id="3.40.50.300">
    <property type="entry name" value="P-loop containing nucleotide triphosphate hydrolases"/>
    <property type="match status" value="1"/>
</dbReference>
<keyword evidence="4" id="KW-0997">Cell inner membrane</keyword>
<evidence type="ECO:0000256" key="3">
    <source>
        <dbReference type="ARBA" id="ARBA00022475"/>
    </source>
</evidence>
<dbReference type="PANTHER" id="PTHR43820">
    <property type="entry name" value="HIGH-AFFINITY BRANCHED-CHAIN AMINO ACID TRANSPORT ATP-BINDING PROTEIN LIVF"/>
    <property type="match status" value="1"/>
</dbReference>
<comment type="similarity">
    <text evidence="1">Belongs to the ABC transporter superfamily.</text>
</comment>
<reference evidence="9" key="2">
    <citation type="submission" date="2022-04" db="EMBL/GenBank/DDBJ databases">
        <title>Genomic draft of R. solanacearum strain IPO1609, a phylotype IIB1/biovar 2/race 3 strain isolated from potato in Europe.</title>
        <authorList>
            <person name="Boucher C."/>
            <person name="Carrere S."/>
            <person name="Dossat C."/>
            <person name="Elbaz M."/>
            <person name="Genin S."/>
            <person name="Gouzy J."/>
            <person name="Prior P."/>
            <person name="Segurens B."/>
            <person name="Wincker P."/>
        </authorList>
    </citation>
    <scope>NUCLEOTIDE SEQUENCE</scope>
    <source>
        <strain evidence="9">IPO1609</strain>
    </source>
</reference>
<dbReference type="CDD" id="cd03224">
    <property type="entry name" value="ABC_TM1139_LivF_branched"/>
    <property type="match status" value="1"/>
</dbReference>
<dbReference type="GO" id="GO:0005524">
    <property type="term" value="F:ATP binding"/>
    <property type="evidence" value="ECO:0007669"/>
    <property type="project" value="UniProtKB-KW"/>
</dbReference>
<evidence type="ECO:0000256" key="5">
    <source>
        <dbReference type="ARBA" id="ARBA00022741"/>
    </source>
</evidence>
<dbReference type="GO" id="GO:0015658">
    <property type="term" value="F:branched-chain amino acid transmembrane transporter activity"/>
    <property type="evidence" value="ECO:0007669"/>
    <property type="project" value="TreeGrafter"/>
</dbReference>
<dbReference type="EMBL" id="LN651281">
    <property type="protein sequence ID" value="CEJ16519.1"/>
    <property type="molecule type" value="Genomic_DNA"/>
</dbReference>
<gene>
    <name evidence="9" type="ORF">RSIPO_03216</name>
</gene>
<evidence type="ECO:0000256" key="2">
    <source>
        <dbReference type="ARBA" id="ARBA00022448"/>
    </source>
</evidence>
<evidence type="ECO:0000256" key="4">
    <source>
        <dbReference type="ARBA" id="ARBA00022519"/>
    </source>
</evidence>
<keyword evidence="3" id="KW-1003">Cell membrane</keyword>
<evidence type="ECO:0000256" key="1">
    <source>
        <dbReference type="ARBA" id="ARBA00005417"/>
    </source>
</evidence>
<proteinExistence type="inferred from homology"/>
<dbReference type="InterPro" id="IPR003439">
    <property type="entry name" value="ABC_transporter-like_ATP-bd"/>
</dbReference>
<feature type="domain" description="ABC transporter" evidence="8">
    <location>
        <begin position="5"/>
        <end position="244"/>
    </location>
</feature>
<keyword evidence="4" id="KW-0472">Membrane</keyword>
<dbReference type="PANTHER" id="PTHR43820:SF4">
    <property type="entry name" value="HIGH-AFFINITY BRANCHED-CHAIN AMINO ACID TRANSPORT ATP-BINDING PROTEIN LIVF"/>
    <property type="match status" value="1"/>
</dbReference>
<sequence length="244" mass="26281">MTVLLEVKGLEVSYGHIAAVKGIDFALNAGEITSLVGANGAGKSTTLLALSGLIPKAQGTVRGSILFEGEDVAQWSPHKRVARGIVQVAEGRAILTTMTVRENLELGAYTRQGRHQRSQAASDLERVFHLFPRLKERIDGIAGNLSGGEQQMLAIGRALMARPRVLLLDEPSMGLAPIIVQEIFRILRTINAEGLTIFLVEQNVRQALKIAQRGYVLETGQIVLADSGQNLLGNPRVLEAYLGG</sequence>